<keyword evidence="2" id="KW-0067">ATP-binding</keyword>
<dbReference type="OrthoDB" id="10262720at2759"/>
<reference evidence="6" key="1">
    <citation type="submission" date="2021-05" db="EMBL/GenBank/DDBJ databases">
        <title>A free-living protist that lacks canonical eukaryotic 1 DNA replication and segregation systems.</title>
        <authorList>
            <person name="Salas-Leiva D.E."/>
            <person name="Tromer E.C."/>
            <person name="Curtis B.A."/>
            <person name="Jerlstrom-Hultqvist J."/>
            <person name="Kolisko M."/>
            <person name="Yi Z."/>
            <person name="Salas-Leiva J.S."/>
            <person name="Gallot-Lavallee L."/>
            <person name="Kops G.J.P.L."/>
            <person name="Archibald J.M."/>
            <person name="Simpson A.G.B."/>
            <person name="Roger A.J."/>
        </authorList>
    </citation>
    <scope>NUCLEOTIDE SEQUENCE</scope>
    <source>
        <strain evidence="6">BICM</strain>
    </source>
</reference>
<dbReference type="GO" id="GO:0005524">
    <property type="term" value="F:ATP binding"/>
    <property type="evidence" value="ECO:0007669"/>
    <property type="project" value="UniProtKB-KW"/>
</dbReference>
<evidence type="ECO:0000256" key="4">
    <source>
        <dbReference type="SAM" id="Coils"/>
    </source>
</evidence>
<keyword evidence="3" id="KW-0143">Chaperone</keyword>
<feature type="coiled-coil region" evidence="4">
    <location>
        <begin position="791"/>
        <end position="825"/>
    </location>
</feature>
<gene>
    <name evidence="6" type="ORF">J8273_8509</name>
</gene>
<dbReference type="Gene3D" id="3.30.420.40">
    <property type="match status" value="2"/>
</dbReference>
<keyword evidence="5" id="KW-0732">Signal</keyword>
<evidence type="ECO:0000256" key="1">
    <source>
        <dbReference type="ARBA" id="ARBA00022741"/>
    </source>
</evidence>
<evidence type="ECO:0000313" key="7">
    <source>
        <dbReference type="Proteomes" id="UP000717585"/>
    </source>
</evidence>
<feature type="chain" id="PRO_5035177549" evidence="5">
    <location>
        <begin position="23"/>
        <end position="838"/>
    </location>
</feature>
<dbReference type="InterPro" id="IPR013126">
    <property type="entry name" value="Hsp_70_fam"/>
</dbReference>
<accession>A0A8J6E6R3</accession>
<keyword evidence="7" id="KW-1185">Reference proteome</keyword>
<dbReference type="PROSITE" id="PS51257">
    <property type="entry name" value="PROKAR_LIPOPROTEIN"/>
    <property type="match status" value="1"/>
</dbReference>
<dbReference type="AlphaFoldDB" id="A0A8J6E6R3"/>
<proteinExistence type="predicted"/>
<dbReference type="Pfam" id="PF00012">
    <property type="entry name" value="HSP70"/>
    <property type="match status" value="1"/>
</dbReference>
<dbReference type="InterPro" id="IPR043129">
    <property type="entry name" value="ATPase_NBD"/>
</dbReference>
<dbReference type="Gene3D" id="3.90.640.10">
    <property type="entry name" value="Actin, Chain A, domain 4"/>
    <property type="match status" value="1"/>
</dbReference>
<name>A0A8J6E6R3_9EUKA</name>
<evidence type="ECO:0000256" key="3">
    <source>
        <dbReference type="ARBA" id="ARBA00023186"/>
    </source>
</evidence>
<comment type="caution">
    <text evidence="6">The sequence shown here is derived from an EMBL/GenBank/DDBJ whole genome shotgun (WGS) entry which is preliminary data.</text>
</comment>
<organism evidence="6 7">
    <name type="scientific">Carpediemonas membranifera</name>
    <dbReference type="NCBI Taxonomy" id="201153"/>
    <lineage>
        <taxon>Eukaryota</taxon>
        <taxon>Metamonada</taxon>
        <taxon>Carpediemonas-like organisms</taxon>
        <taxon>Carpediemonas</taxon>
    </lineage>
</organism>
<evidence type="ECO:0000313" key="6">
    <source>
        <dbReference type="EMBL" id="KAG9389830.1"/>
    </source>
</evidence>
<evidence type="ECO:0000256" key="5">
    <source>
        <dbReference type="SAM" id="SignalP"/>
    </source>
</evidence>
<feature type="signal peptide" evidence="5">
    <location>
        <begin position="1"/>
        <end position="22"/>
    </location>
</feature>
<dbReference type="EMBL" id="JAHDYR010000067">
    <property type="protein sequence ID" value="KAG9389830.1"/>
    <property type="molecule type" value="Genomic_DNA"/>
</dbReference>
<keyword evidence="1" id="KW-0547">Nucleotide-binding</keyword>
<protein>
    <submittedName>
        <fullName evidence="6">Heat shock protein Hsp88</fullName>
    </submittedName>
</protein>
<dbReference type="Proteomes" id="UP000717585">
    <property type="component" value="Unassembled WGS sequence"/>
</dbReference>
<evidence type="ECO:0000256" key="2">
    <source>
        <dbReference type="ARBA" id="ARBA00022840"/>
    </source>
</evidence>
<dbReference type="GO" id="GO:0034663">
    <property type="term" value="C:endoplasmic reticulum chaperone complex"/>
    <property type="evidence" value="ECO:0007669"/>
    <property type="project" value="TreeGrafter"/>
</dbReference>
<dbReference type="PANTHER" id="PTHR45639">
    <property type="entry name" value="HSC70CB, ISOFORM G-RELATED"/>
    <property type="match status" value="1"/>
</dbReference>
<keyword evidence="4" id="KW-0175">Coiled coil</keyword>
<sequence>MAYIRNHAGLFVIIACITLCACTTIHSIDIGDHSFRIGYVKGRELDIVLNEQSKRSTRSVVSMKNGILSVGDVVAYNRFPTSGMIDFVADAVDPTGHSPEVSVAGLGELTKVHFLAALMSKASDIAQDQEGMPSCLIAPATATPAQRGALTAIAETAGVTVTGVISEPLAVAVAYAMKREFLKPEHVTVFTVGHSHTALALATIVDHASAQNISVSHAASIPLGGRDINQLIAEYMSEAAEKQGIDTSVPRVAARIQAEAASAKEKLTLMSTVTIVVEAINGEDDLIITLTRDQLVTMMQPMVESITDFVTTWAESAVGKKAGVKAVAVIPVGGSARVPAIADSVTVALEKVFASRKVKWSGQLDRFVNAEEAAAIGGAFYCASISPLVVARKIYASDIFSSGLDLTSSNSTLTLAAESDPAGQKFSAVLPDTDFTLTNVHGSTPCHATIDQSSLERQITAYATRQSVNATEVNVTTTATVSGRTAPDGGVTDLDVSVEAKLTLSEEAKANATAVWRMAADVIRDMNAQAKVEWDAVEHGENETMPAPAKVPAKPSFPLRRHKIPATVACTGRCGPTWPETQLVSGISEFLTTFRQVGEAREKLDAVANALENAVYADKDEISTTLCPTELAVFEAAHEAASDGVEALLALPKCPVDGILQCLRERTEGQQMLLDQLNAAAEPGRSRRASQAKVAKRAVFAQNDVQTINETTTTMMADLEAHEAECHNDGKKGLLAKIRKGTPCDSVGRQRRIYDEIASAVLTIQTEIADIEAQVHTPSDMCGSDDVEKLMGMVEKSIKKARNNMKSLEKLVDSFADVAEEAEKEPVKEVEDMTTDEL</sequence>
<keyword evidence="6" id="KW-0346">Stress response</keyword>
<dbReference type="GO" id="GO:0140662">
    <property type="term" value="F:ATP-dependent protein folding chaperone"/>
    <property type="evidence" value="ECO:0007669"/>
    <property type="project" value="InterPro"/>
</dbReference>
<dbReference type="SUPFAM" id="SSF53067">
    <property type="entry name" value="Actin-like ATPase domain"/>
    <property type="match status" value="2"/>
</dbReference>
<dbReference type="GO" id="GO:0030968">
    <property type="term" value="P:endoplasmic reticulum unfolded protein response"/>
    <property type="evidence" value="ECO:0007669"/>
    <property type="project" value="TreeGrafter"/>
</dbReference>
<dbReference type="PANTHER" id="PTHR45639:SF3">
    <property type="entry name" value="HYPOXIA UP-REGULATED PROTEIN 1"/>
    <property type="match status" value="1"/>
</dbReference>